<evidence type="ECO:0000313" key="1">
    <source>
        <dbReference type="EMBL" id="CBI77599.1"/>
    </source>
</evidence>
<accession>E6YL61</accession>
<proteinExistence type="predicted"/>
<sequence length="45" mass="5095">MVNTLQLIIAIHILSITQSATNSSNHIVKKSLYAYYKAVYKNILD</sequence>
<protein>
    <submittedName>
        <fullName evidence="1">Uncharacterized protein</fullName>
    </submittedName>
</protein>
<gene>
    <name evidence="1" type="ORF">BARRO_30180</name>
</gene>
<dbReference type="AlphaFoldDB" id="E6YL61"/>
<name>E6YL61_9HYPH</name>
<reference evidence="1" key="1">
    <citation type="journal article" date="2011" name="PLoS Genet.">
        <title>Parallel evolution of a type IV secretion system in radiating lineages of the host-restricted bacterial pathogen Bartonella.</title>
        <authorList>
            <person name="Engel P."/>
            <person name="Salzburger W."/>
            <person name="Liesch M."/>
            <person name="Chang C.C."/>
            <person name="Maruyama S."/>
            <person name="Lanz C."/>
            <person name="Calteau A."/>
            <person name="Lajus A."/>
            <person name="Medigue C."/>
            <person name="Schuster S.C."/>
            <person name="Dehio C."/>
        </authorList>
    </citation>
    <scope>NUCLEOTIDE SEQUENCE</scope>
    <source>
        <strain evidence="1">ATCC BAA-1498</strain>
    </source>
</reference>
<organism evidence="1">
    <name type="scientific">Bartonella rochalimae ATCC BAA-1498</name>
    <dbReference type="NCBI Taxonomy" id="685782"/>
    <lineage>
        <taxon>Bacteria</taxon>
        <taxon>Pseudomonadati</taxon>
        <taxon>Pseudomonadota</taxon>
        <taxon>Alphaproteobacteria</taxon>
        <taxon>Hyphomicrobiales</taxon>
        <taxon>Bartonellaceae</taxon>
        <taxon>Bartonella</taxon>
    </lineage>
</organism>
<dbReference type="EMBL" id="FN645457">
    <property type="protein sequence ID" value="CBI77599.1"/>
    <property type="molecule type" value="Genomic_DNA"/>
</dbReference>